<comment type="caution">
    <text evidence="9">The sequence shown here is derived from an EMBL/GenBank/DDBJ whole genome shotgun (WGS) entry which is preliminary data.</text>
</comment>
<keyword evidence="2" id="KW-0548">Nucleotidyltransferase</keyword>
<dbReference type="Gene3D" id="3.10.10.10">
    <property type="entry name" value="HIV Type 1 Reverse Transcriptase, subunit A, domain 1"/>
    <property type="match status" value="1"/>
</dbReference>
<accession>A0A2B4R4X9</accession>
<dbReference type="OrthoDB" id="5987417at2759"/>
<evidence type="ECO:0000256" key="6">
    <source>
        <dbReference type="ARBA" id="ARBA00022918"/>
    </source>
</evidence>
<dbReference type="InterPro" id="IPR041373">
    <property type="entry name" value="RT_RNaseH"/>
</dbReference>
<keyword evidence="6" id="KW-0695">RNA-directed DNA polymerase</keyword>
<dbReference type="GO" id="GO:0015074">
    <property type="term" value="P:DNA integration"/>
    <property type="evidence" value="ECO:0007669"/>
    <property type="project" value="InterPro"/>
</dbReference>
<dbReference type="Gene3D" id="3.30.420.10">
    <property type="entry name" value="Ribonuclease H-like superfamily/Ribonuclease H"/>
    <property type="match status" value="1"/>
</dbReference>
<dbReference type="Proteomes" id="UP000225706">
    <property type="component" value="Unassembled WGS sequence"/>
</dbReference>
<evidence type="ECO:0000259" key="8">
    <source>
        <dbReference type="PROSITE" id="PS50994"/>
    </source>
</evidence>
<dbReference type="Pfam" id="PF00078">
    <property type="entry name" value="RVT_1"/>
    <property type="match status" value="1"/>
</dbReference>
<dbReference type="InterPro" id="IPR000477">
    <property type="entry name" value="RT_dom"/>
</dbReference>
<feature type="domain" description="Integrase catalytic" evidence="8">
    <location>
        <begin position="465"/>
        <end position="619"/>
    </location>
</feature>
<feature type="compositionally biased region" description="Basic residues" evidence="7">
    <location>
        <begin position="719"/>
        <end position="728"/>
    </location>
</feature>
<keyword evidence="10" id="KW-1185">Reference proteome</keyword>
<dbReference type="InterPro" id="IPR001584">
    <property type="entry name" value="Integrase_cat-core"/>
</dbReference>
<dbReference type="GO" id="GO:0016787">
    <property type="term" value="F:hydrolase activity"/>
    <property type="evidence" value="ECO:0007669"/>
    <property type="project" value="UniProtKB-KW"/>
</dbReference>
<dbReference type="SUPFAM" id="SSF53098">
    <property type="entry name" value="Ribonuclease H-like"/>
    <property type="match status" value="1"/>
</dbReference>
<dbReference type="Gene3D" id="3.30.70.270">
    <property type="match status" value="1"/>
</dbReference>
<dbReference type="Pfam" id="PF17917">
    <property type="entry name" value="RT_RNaseH"/>
    <property type="match status" value="1"/>
</dbReference>
<feature type="compositionally biased region" description="Polar residues" evidence="7">
    <location>
        <begin position="669"/>
        <end position="692"/>
    </location>
</feature>
<dbReference type="InterPro" id="IPR050951">
    <property type="entry name" value="Retrovirus_Pol_polyprotein"/>
</dbReference>
<dbReference type="Gene3D" id="1.10.340.70">
    <property type="match status" value="1"/>
</dbReference>
<reference evidence="10" key="1">
    <citation type="journal article" date="2017" name="bioRxiv">
        <title>Comparative analysis of the genomes of Stylophora pistillata and Acropora digitifera provides evidence for extensive differences between species of corals.</title>
        <authorList>
            <person name="Voolstra C.R."/>
            <person name="Li Y."/>
            <person name="Liew Y.J."/>
            <person name="Baumgarten S."/>
            <person name="Zoccola D."/>
            <person name="Flot J.-F."/>
            <person name="Tambutte S."/>
            <person name="Allemand D."/>
            <person name="Aranda M."/>
        </authorList>
    </citation>
    <scope>NUCLEOTIDE SEQUENCE [LARGE SCALE GENOMIC DNA]</scope>
</reference>
<dbReference type="CDD" id="cd01647">
    <property type="entry name" value="RT_LTR"/>
    <property type="match status" value="1"/>
</dbReference>
<dbReference type="PROSITE" id="PS50994">
    <property type="entry name" value="INTEGRASE"/>
    <property type="match status" value="1"/>
</dbReference>
<dbReference type="SUPFAM" id="SSF56672">
    <property type="entry name" value="DNA/RNA polymerases"/>
    <property type="match status" value="1"/>
</dbReference>
<dbReference type="Pfam" id="PF17921">
    <property type="entry name" value="Integrase_H2C2"/>
    <property type="match status" value="1"/>
</dbReference>
<dbReference type="InterPro" id="IPR036397">
    <property type="entry name" value="RNaseH_sf"/>
</dbReference>
<sequence length="735" mass="83613">MNQVKILDGDVNATHDERIDVPSNVRSDPILSEFTDVFTGIGCLEGTYSIQADEGFRPVVHPPRKVPVPLLDTLKLELDNMVKSGILAKLIELTSWVSSLVIVKKSNGKIRVCLDLRDLNRAVKRSLYPLPTIAEVATRLSGANVFSVLDAKCGFWQVQLDERSSYLTTVNTPPAPVLQYFDVSKNVTIQCDASQYGIGATLLQEGQPVHYANRALTSTEQNYAQIEKELLAVLFSCEHFEHYIYGKHVTVETDHKPLIAIQKKPINTASKRLQRMMLRLQRFDLNLTYKPGKEMYIADALSRVLPRQSKIPNASTSSYYKDLETVNFAEDLSISESTLAKFQVETVKDESLQALSQVIHAGWPTKTSMVPTSAQLFFKCRDEMTLQNGLVFKGTSIVVPESLHRDMIEETHKSRQGLQACLRRAREVFFWPGMSAQLKNRIDKCSICQSVRPEQASEPLQPHPVPERPWQRVETDLFTFENRNYLVLVDYYSNFIELDHLANTSSQTVINKLKMHFSRHGAPDYVVSDNDPQYSSSEFRRFAATRKFTHVTTSPHYPQANGMAEKSLLKTDQTVSDLLKRDRVKQANNFDQHAKPLSEFKSGDKVRMKMPGETKWSKAVVSSKVASHSCKVEVNGRFYRRNRRQLRSTTELFQETPFKMDEDDLTVPDNLQEQNHPPRASSQVETYTSPPRSQLPPTPQTTELSARPPQEATTTEIRIRHRRLIKPPKKFDIES</sequence>
<evidence type="ECO:0000256" key="2">
    <source>
        <dbReference type="ARBA" id="ARBA00022695"/>
    </source>
</evidence>
<dbReference type="InterPro" id="IPR012337">
    <property type="entry name" value="RNaseH-like_sf"/>
</dbReference>
<evidence type="ECO:0000256" key="7">
    <source>
        <dbReference type="SAM" id="MobiDB-lite"/>
    </source>
</evidence>
<dbReference type="PANTHER" id="PTHR37984">
    <property type="entry name" value="PROTEIN CBG26694"/>
    <property type="match status" value="1"/>
</dbReference>
<dbReference type="FunFam" id="3.10.20.370:FF:000001">
    <property type="entry name" value="Retrovirus-related Pol polyprotein from transposon 17.6-like protein"/>
    <property type="match status" value="1"/>
</dbReference>
<dbReference type="InterPro" id="IPR043128">
    <property type="entry name" value="Rev_trsase/Diguanyl_cyclase"/>
</dbReference>
<dbReference type="FunFam" id="3.30.420.10:FF:000063">
    <property type="entry name" value="Retrovirus-related Pol polyprotein from transposon 297-like Protein"/>
    <property type="match status" value="1"/>
</dbReference>
<organism evidence="9 10">
    <name type="scientific">Stylophora pistillata</name>
    <name type="common">Smooth cauliflower coral</name>
    <dbReference type="NCBI Taxonomy" id="50429"/>
    <lineage>
        <taxon>Eukaryota</taxon>
        <taxon>Metazoa</taxon>
        <taxon>Cnidaria</taxon>
        <taxon>Anthozoa</taxon>
        <taxon>Hexacorallia</taxon>
        <taxon>Scleractinia</taxon>
        <taxon>Astrocoeniina</taxon>
        <taxon>Pocilloporidae</taxon>
        <taxon>Stylophora</taxon>
    </lineage>
</organism>
<gene>
    <name evidence="9" type="primary">K02A2.6</name>
    <name evidence="9" type="ORF">AWC38_SpisGene22521</name>
</gene>
<dbReference type="GO" id="GO:0003964">
    <property type="term" value="F:RNA-directed DNA polymerase activity"/>
    <property type="evidence" value="ECO:0007669"/>
    <property type="project" value="UniProtKB-KW"/>
</dbReference>
<evidence type="ECO:0000256" key="4">
    <source>
        <dbReference type="ARBA" id="ARBA00022759"/>
    </source>
</evidence>
<proteinExistence type="predicted"/>
<keyword evidence="4" id="KW-0255">Endonuclease</keyword>
<name>A0A2B4R4X9_STYPI</name>
<evidence type="ECO:0000313" key="9">
    <source>
        <dbReference type="EMBL" id="PFX13394.1"/>
    </source>
</evidence>
<dbReference type="InterPro" id="IPR043502">
    <property type="entry name" value="DNA/RNA_pol_sf"/>
</dbReference>
<dbReference type="FunFam" id="1.10.340.70:FF:000004">
    <property type="entry name" value="Retrovirus-related Pol polyprotein from transposon 297-like Protein"/>
    <property type="match status" value="1"/>
</dbReference>
<evidence type="ECO:0000256" key="3">
    <source>
        <dbReference type="ARBA" id="ARBA00022722"/>
    </source>
</evidence>
<dbReference type="CDD" id="cd09274">
    <property type="entry name" value="RNase_HI_RT_Ty3"/>
    <property type="match status" value="1"/>
</dbReference>
<evidence type="ECO:0000313" key="10">
    <source>
        <dbReference type="Proteomes" id="UP000225706"/>
    </source>
</evidence>
<dbReference type="AlphaFoldDB" id="A0A2B4R4X9"/>
<keyword evidence="1" id="KW-0808">Transferase</keyword>
<dbReference type="InterPro" id="IPR041588">
    <property type="entry name" value="Integrase_H2C2"/>
</dbReference>
<evidence type="ECO:0000256" key="5">
    <source>
        <dbReference type="ARBA" id="ARBA00022801"/>
    </source>
</evidence>
<dbReference type="Pfam" id="PF00665">
    <property type="entry name" value="rve"/>
    <property type="match status" value="1"/>
</dbReference>
<keyword evidence="5" id="KW-0378">Hydrolase</keyword>
<dbReference type="GO" id="GO:0004519">
    <property type="term" value="F:endonuclease activity"/>
    <property type="evidence" value="ECO:0007669"/>
    <property type="project" value="UniProtKB-KW"/>
</dbReference>
<dbReference type="GO" id="GO:0003676">
    <property type="term" value="F:nucleic acid binding"/>
    <property type="evidence" value="ECO:0007669"/>
    <property type="project" value="InterPro"/>
</dbReference>
<protein>
    <submittedName>
        <fullName evidence="9">Uncharacterized protein K02A2.6</fullName>
    </submittedName>
</protein>
<dbReference type="EMBL" id="LSMT01000988">
    <property type="protein sequence ID" value="PFX13394.1"/>
    <property type="molecule type" value="Genomic_DNA"/>
</dbReference>
<keyword evidence="3" id="KW-0540">Nuclease</keyword>
<feature type="region of interest" description="Disordered" evidence="7">
    <location>
        <begin position="655"/>
        <end position="735"/>
    </location>
</feature>
<evidence type="ECO:0000256" key="1">
    <source>
        <dbReference type="ARBA" id="ARBA00022679"/>
    </source>
</evidence>
<dbReference type="PANTHER" id="PTHR37984:SF8">
    <property type="entry name" value="CCHC-TYPE DOMAIN-CONTAINING PROTEIN"/>
    <property type="match status" value="1"/>
</dbReference>